<dbReference type="KEGG" id="agv:OJF2_38370"/>
<dbReference type="PROSITE" id="PS51257">
    <property type="entry name" value="PROKAR_LIPOPROTEIN"/>
    <property type="match status" value="1"/>
</dbReference>
<evidence type="ECO:0008006" key="5">
    <source>
        <dbReference type="Google" id="ProtNLM"/>
    </source>
</evidence>
<evidence type="ECO:0000313" key="4">
    <source>
        <dbReference type="Proteomes" id="UP000324233"/>
    </source>
</evidence>
<feature type="region of interest" description="Disordered" evidence="1">
    <location>
        <begin position="37"/>
        <end position="72"/>
    </location>
</feature>
<gene>
    <name evidence="3" type="ORF">OJF2_38370</name>
</gene>
<feature type="signal peptide" evidence="2">
    <location>
        <begin position="1"/>
        <end position="22"/>
    </location>
</feature>
<evidence type="ECO:0000256" key="2">
    <source>
        <dbReference type="SAM" id="SignalP"/>
    </source>
</evidence>
<protein>
    <recommendedName>
        <fullName evidence="5">Lipoprotein</fullName>
    </recommendedName>
</protein>
<organism evidence="3 4">
    <name type="scientific">Aquisphaera giovannonii</name>
    <dbReference type="NCBI Taxonomy" id="406548"/>
    <lineage>
        <taxon>Bacteria</taxon>
        <taxon>Pseudomonadati</taxon>
        <taxon>Planctomycetota</taxon>
        <taxon>Planctomycetia</taxon>
        <taxon>Isosphaerales</taxon>
        <taxon>Isosphaeraceae</taxon>
        <taxon>Aquisphaera</taxon>
    </lineage>
</organism>
<keyword evidence="2" id="KW-0732">Signal</keyword>
<sequence precursor="true">MKHFTSCLALALLGFCLMGVTGCGEDNEAAVKQQEATVKDTNVPKEPPPKTMEEYAKRNPGMSGAATGSKKK</sequence>
<dbReference type="Proteomes" id="UP000324233">
    <property type="component" value="Chromosome"/>
</dbReference>
<keyword evidence="4" id="KW-1185">Reference proteome</keyword>
<feature type="chain" id="PRO_5022914369" description="Lipoprotein" evidence="2">
    <location>
        <begin position="23"/>
        <end position="72"/>
    </location>
</feature>
<dbReference type="RefSeq" id="WP_148595111.1">
    <property type="nucleotide sequence ID" value="NZ_CP042997.1"/>
</dbReference>
<feature type="compositionally biased region" description="Basic and acidic residues" evidence="1">
    <location>
        <begin position="47"/>
        <end position="57"/>
    </location>
</feature>
<evidence type="ECO:0000256" key="1">
    <source>
        <dbReference type="SAM" id="MobiDB-lite"/>
    </source>
</evidence>
<accession>A0A5B9W521</accession>
<dbReference type="AlphaFoldDB" id="A0A5B9W521"/>
<name>A0A5B9W521_9BACT</name>
<reference evidence="3 4" key="1">
    <citation type="submission" date="2019-08" db="EMBL/GenBank/DDBJ databases">
        <title>Deep-cultivation of Planctomycetes and their phenomic and genomic characterization uncovers novel biology.</title>
        <authorList>
            <person name="Wiegand S."/>
            <person name="Jogler M."/>
            <person name="Boedeker C."/>
            <person name="Pinto D."/>
            <person name="Vollmers J."/>
            <person name="Rivas-Marin E."/>
            <person name="Kohn T."/>
            <person name="Peeters S.H."/>
            <person name="Heuer A."/>
            <person name="Rast P."/>
            <person name="Oberbeckmann S."/>
            <person name="Bunk B."/>
            <person name="Jeske O."/>
            <person name="Meyerdierks A."/>
            <person name="Storesund J.E."/>
            <person name="Kallscheuer N."/>
            <person name="Luecker S."/>
            <person name="Lage O.M."/>
            <person name="Pohl T."/>
            <person name="Merkel B.J."/>
            <person name="Hornburger P."/>
            <person name="Mueller R.-W."/>
            <person name="Bruemmer F."/>
            <person name="Labrenz M."/>
            <person name="Spormann A.M."/>
            <person name="Op den Camp H."/>
            <person name="Overmann J."/>
            <person name="Amann R."/>
            <person name="Jetten M.S.M."/>
            <person name="Mascher T."/>
            <person name="Medema M.H."/>
            <person name="Devos D.P."/>
            <person name="Kaster A.-K."/>
            <person name="Ovreas L."/>
            <person name="Rohde M."/>
            <person name="Galperin M.Y."/>
            <person name="Jogler C."/>
        </authorList>
    </citation>
    <scope>NUCLEOTIDE SEQUENCE [LARGE SCALE GENOMIC DNA]</scope>
    <source>
        <strain evidence="3 4">OJF2</strain>
    </source>
</reference>
<dbReference type="EMBL" id="CP042997">
    <property type="protein sequence ID" value="QEH35289.1"/>
    <property type="molecule type" value="Genomic_DNA"/>
</dbReference>
<evidence type="ECO:0000313" key="3">
    <source>
        <dbReference type="EMBL" id="QEH35289.1"/>
    </source>
</evidence>
<proteinExistence type="predicted"/>